<dbReference type="InterPro" id="IPR003599">
    <property type="entry name" value="Ig_sub"/>
</dbReference>
<dbReference type="InterPro" id="IPR036179">
    <property type="entry name" value="Ig-like_dom_sf"/>
</dbReference>
<dbReference type="PROSITE" id="PS50835">
    <property type="entry name" value="IG_LIKE"/>
    <property type="match status" value="1"/>
</dbReference>
<dbReference type="AlphaFoldDB" id="A0A3B4TGU5"/>
<organism evidence="2 3">
    <name type="scientific">Seriola dumerili</name>
    <name type="common">Greater amberjack</name>
    <name type="synonym">Caranx dumerili</name>
    <dbReference type="NCBI Taxonomy" id="41447"/>
    <lineage>
        <taxon>Eukaryota</taxon>
        <taxon>Metazoa</taxon>
        <taxon>Chordata</taxon>
        <taxon>Craniata</taxon>
        <taxon>Vertebrata</taxon>
        <taxon>Euteleostomi</taxon>
        <taxon>Actinopterygii</taxon>
        <taxon>Neopterygii</taxon>
        <taxon>Teleostei</taxon>
        <taxon>Neoteleostei</taxon>
        <taxon>Acanthomorphata</taxon>
        <taxon>Carangaria</taxon>
        <taxon>Carangiformes</taxon>
        <taxon>Carangidae</taxon>
        <taxon>Seriola</taxon>
    </lineage>
</organism>
<proteinExistence type="predicted"/>
<evidence type="ECO:0000313" key="2">
    <source>
        <dbReference type="Ensembl" id="ENSSDUP00000005197.1"/>
    </source>
</evidence>
<dbReference type="OMA" id="WCENEDG"/>
<sequence>TSQEKPSTDLLLLLFKGFHSDIRKGTNQVTKLQLFEYESVSFSCQGLNVSAGWRVRNIKNRTSCLMSTVTCTNNYTLVSDSGEYWCEAAGGERSNTVNITVTGTLIVLPVVPVMEGESVSLRCRTRKNVSDLTANFYKDGLLIGNSSTGNITIESVSRSDDGLYKCNIPGAGESPQSQLMVTGKCKESLSNIPKLQITEVRIGVQTTYSFNEELKQTTLDWNNMI</sequence>
<dbReference type="Ensembl" id="ENSSDUT00000005299.1">
    <property type="protein sequence ID" value="ENSSDUP00000005197.1"/>
    <property type="gene ID" value="ENSSDUG00000003830.1"/>
</dbReference>
<dbReference type="SMART" id="SM00409">
    <property type="entry name" value="IG"/>
    <property type="match status" value="2"/>
</dbReference>
<reference evidence="2" key="1">
    <citation type="submission" date="2025-08" db="UniProtKB">
        <authorList>
            <consortium name="Ensembl"/>
        </authorList>
    </citation>
    <scope>IDENTIFICATION</scope>
</reference>
<feature type="domain" description="Ig-like" evidence="1">
    <location>
        <begin position="113"/>
        <end position="182"/>
    </location>
</feature>
<accession>A0A3B4TGU5</accession>
<protein>
    <recommendedName>
        <fullName evidence="1">Ig-like domain-containing protein</fullName>
    </recommendedName>
</protein>
<dbReference type="Proteomes" id="UP000261420">
    <property type="component" value="Unplaced"/>
</dbReference>
<dbReference type="GO" id="GO:0006955">
    <property type="term" value="P:immune response"/>
    <property type="evidence" value="ECO:0007669"/>
    <property type="project" value="TreeGrafter"/>
</dbReference>
<dbReference type="Gene3D" id="2.60.40.10">
    <property type="entry name" value="Immunoglobulins"/>
    <property type="match status" value="2"/>
</dbReference>
<dbReference type="GO" id="GO:0004888">
    <property type="term" value="F:transmembrane signaling receptor activity"/>
    <property type="evidence" value="ECO:0007669"/>
    <property type="project" value="TreeGrafter"/>
</dbReference>
<dbReference type="GO" id="GO:0009897">
    <property type="term" value="C:external side of plasma membrane"/>
    <property type="evidence" value="ECO:0007669"/>
    <property type="project" value="TreeGrafter"/>
</dbReference>
<dbReference type="GO" id="GO:0007166">
    <property type="term" value="P:cell surface receptor signaling pathway"/>
    <property type="evidence" value="ECO:0007669"/>
    <property type="project" value="TreeGrafter"/>
</dbReference>
<dbReference type="GeneTree" id="ENSGT00990000204125"/>
<dbReference type="Pfam" id="PF13927">
    <property type="entry name" value="Ig_3"/>
    <property type="match status" value="1"/>
</dbReference>
<dbReference type="InterPro" id="IPR007110">
    <property type="entry name" value="Ig-like_dom"/>
</dbReference>
<evidence type="ECO:0000259" key="1">
    <source>
        <dbReference type="PROSITE" id="PS50835"/>
    </source>
</evidence>
<keyword evidence="3" id="KW-1185">Reference proteome</keyword>
<name>A0A3B4TGU5_SERDU</name>
<dbReference type="SUPFAM" id="SSF48726">
    <property type="entry name" value="Immunoglobulin"/>
    <property type="match status" value="2"/>
</dbReference>
<reference evidence="2" key="2">
    <citation type="submission" date="2025-09" db="UniProtKB">
        <authorList>
            <consortium name="Ensembl"/>
        </authorList>
    </citation>
    <scope>IDENTIFICATION</scope>
</reference>
<dbReference type="InterPro" id="IPR013783">
    <property type="entry name" value="Ig-like_fold"/>
</dbReference>
<evidence type="ECO:0000313" key="3">
    <source>
        <dbReference type="Proteomes" id="UP000261420"/>
    </source>
</evidence>